<evidence type="ECO:0000313" key="1">
    <source>
        <dbReference type="EMBL" id="MCI47937.1"/>
    </source>
</evidence>
<organism evidence="1 2">
    <name type="scientific">Trifolium medium</name>
    <dbReference type="NCBI Taxonomy" id="97028"/>
    <lineage>
        <taxon>Eukaryota</taxon>
        <taxon>Viridiplantae</taxon>
        <taxon>Streptophyta</taxon>
        <taxon>Embryophyta</taxon>
        <taxon>Tracheophyta</taxon>
        <taxon>Spermatophyta</taxon>
        <taxon>Magnoliopsida</taxon>
        <taxon>eudicotyledons</taxon>
        <taxon>Gunneridae</taxon>
        <taxon>Pentapetalae</taxon>
        <taxon>rosids</taxon>
        <taxon>fabids</taxon>
        <taxon>Fabales</taxon>
        <taxon>Fabaceae</taxon>
        <taxon>Papilionoideae</taxon>
        <taxon>50 kb inversion clade</taxon>
        <taxon>NPAAA clade</taxon>
        <taxon>Hologalegina</taxon>
        <taxon>IRL clade</taxon>
        <taxon>Trifolieae</taxon>
        <taxon>Trifolium</taxon>
    </lineage>
</organism>
<dbReference type="EMBL" id="LXQA010379181">
    <property type="protein sequence ID" value="MCI47937.1"/>
    <property type="molecule type" value="Genomic_DNA"/>
</dbReference>
<sequence length="11" mass="1332">MDNRAWKAVIK</sequence>
<evidence type="ECO:0000313" key="2">
    <source>
        <dbReference type="Proteomes" id="UP000265520"/>
    </source>
</evidence>
<comment type="caution">
    <text evidence="1">The sequence shown here is derived from an EMBL/GenBank/DDBJ whole genome shotgun (WGS) entry which is preliminary data.</text>
</comment>
<protein>
    <submittedName>
        <fullName evidence="1">Uncharacterized protein</fullName>
    </submittedName>
</protein>
<reference evidence="1 2" key="1">
    <citation type="journal article" date="2018" name="Front. Plant Sci.">
        <title>Red Clover (Trifolium pratense) and Zigzag Clover (T. medium) - A Picture of Genomic Similarities and Differences.</title>
        <authorList>
            <person name="Dluhosova J."/>
            <person name="Istvanek J."/>
            <person name="Nedelnik J."/>
            <person name="Repkova J."/>
        </authorList>
    </citation>
    <scope>NUCLEOTIDE SEQUENCE [LARGE SCALE GENOMIC DNA]</scope>
    <source>
        <strain evidence="2">cv. 10/8</strain>
        <tissue evidence="1">Leaf</tissue>
    </source>
</reference>
<keyword evidence="2" id="KW-1185">Reference proteome</keyword>
<accession>A0A392SHM4</accession>
<name>A0A392SHM4_9FABA</name>
<proteinExistence type="predicted"/>
<feature type="non-terminal residue" evidence="1">
    <location>
        <position position="11"/>
    </location>
</feature>
<dbReference type="Proteomes" id="UP000265520">
    <property type="component" value="Unassembled WGS sequence"/>
</dbReference>